<dbReference type="GO" id="GO:0045490">
    <property type="term" value="P:pectin catabolic process"/>
    <property type="evidence" value="ECO:0007669"/>
    <property type="project" value="UniProtKB-UniRule"/>
</dbReference>
<proteinExistence type="inferred from homology"/>
<protein>
    <recommendedName>
        <fullName evidence="7">Pectinesterase</fullName>
        <ecNumber evidence="7">3.1.1.11</ecNumber>
    </recommendedName>
</protein>
<dbReference type="PANTHER" id="PTHR31707">
    <property type="entry name" value="PECTINESTERASE"/>
    <property type="match status" value="1"/>
</dbReference>
<feature type="compositionally biased region" description="Basic and acidic residues" evidence="8">
    <location>
        <begin position="196"/>
        <end position="208"/>
    </location>
</feature>
<dbReference type="SUPFAM" id="SSF101148">
    <property type="entry name" value="Plant invertase/pectin methylesterase inhibitor"/>
    <property type="match status" value="1"/>
</dbReference>
<dbReference type="AlphaFoldDB" id="A0A7N0UNQ6"/>
<sequence>MAMASPSSSIPLVFLALVVLPLSAASKPDQTFSNNLSPLKSFCHSRPYPDLCYDSLKLSISININPNILNLLLQTLQNAITQSGKLTALIAAADDGHKIVERRRGTLQDCRELHQISDSYLRKSVSKIRTQESQNLADARAYLSAALTNKNTCLEGLETASGPLKPTLVDSFITTYKHVSNTLSMIPKTGRAAKQQRHEPTWLSRKDSDDEYDPSNVLTVAPDGSGNFTTISDAINFAPNMSNDRILIYVKEGVYSEYVDVPSYKTNIVLLGDGSDVTVVTGNRSMGDNWTTFRSATVAVSGEGFLARDMRFENTAGPAQHQAVALRVNADLVAFYRCSIIGFQDTLYVHSFRQFYRECDIYGTVDYIFGNAAVVIQASNIVSQLPLPGQFIAITAQSRETADEDTGISIQNCSILATEDLYSNSATFKTYLGRPWRPFARTVYLESYMDDFIDPAGWTKWGGGISDSDDGLATLYYGEYENYGPGSGTGNRVGWEGFHVMDYYDASNFTVAEFITGDEWLESTAFPYDNGI</sequence>
<keyword evidence="11" id="KW-1185">Reference proteome</keyword>
<dbReference type="EnsemblPlants" id="Kaladp0076s0365.1.v1.1">
    <property type="protein sequence ID" value="Kaladp0076s0365.1.v1.1"/>
    <property type="gene ID" value="Kaladp0076s0365.v1.1"/>
</dbReference>
<evidence type="ECO:0000256" key="5">
    <source>
        <dbReference type="ARBA" id="ARBA00023085"/>
    </source>
</evidence>
<dbReference type="SMART" id="SM00856">
    <property type="entry name" value="PMEI"/>
    <property type="match status" value="1"/>
</dbReference>
<dbReference type="InterPro" id="IPR033131">
    <property type="entry name" value="Pectinesterase_Asp_AS"/>
</dbReference>
<dbReference type="GO" id="GO:0009737">
    <property type="term" value="P:response to abscisic acid"/>
    <property type="evidence" value="ECO:0007669"/>
    <property type="project" value="EnsemblPlants"/>
</dbReference>
<evidence type="ECO:0000256" key="2">
    <source>
        <dbReference type="ARBA" id="ARBA00006027"/>
    </source>
</evidence>
<feature type="domain" description="Pectinesterase inhibitor" evidence="9">
    <location>
        <begin position="34"/>
        <end position="185"/>
    </location>
</feature>
<evidence type="ECO:0000256" key="3">
    <source>
        <dbReference type="ARBA" id="ARBA00007786"/>
    </source>
</evidence>
<comment type="similarity">
    <text evidence="2">In the N-terminal section; belongs to the PMEI family.</text>
</comment>
<dbReference type="OMA" id="FITGQEW"/>
<keyword evidence="7" id="KW-0732">Signal</keyword>
<dbReference type="InterPro" id="IPR006501">
    <property type="entry name" value="Pectinesterase_inhib_dom"/>
</dbReference>
<dbReference type="EC" id="3.1.1.11" evidence="7"/>
<dbReference type="Gramene" id="Kaladp0076s0365.1.v1.1">
    <property type="protein sequence ID" value="Kaladp0076s0365.1.v1.1"/>
    <property type="gene ID" value="Kaladp0076s0365.v1.1"/>
</dbReference>
<dbReference type="GO" id="GO:1902074">
    <property type="term" value="P:response to salt"/>
    <property type="evidence" value="ECO:0007669"/>
    <property type="project" value="EnsemblPlants"/>
</dbReference>
<evidence type="ECO:0000256" key="1">
    <source>
        <dbReference type="ARBA" id="ARBA00005184"/>
    </source>
</evidence>
<evidence type="ECO:0000313" key="10">
    <source>
        <dbReference type="EnsemblPlants" id="Kaladp0076s0365.1.v1.1"/>
    </source>
</evidence>
<dbReference type="GO" id="GO:0009617">
    <property type="term" value="P:response to bacterium"/>
    <property type="evidence" value="ECO:0007669"/>
    <property type="project" value="EnsemblPlants"/>
</dbReference>
<evidence type="ECO:0000259" key="9">
    <source>
        <dbReference type="SMART" id="SM00856"/>
    </source>
</evidence>
<feature type="chain" id="PRO_5029949688" description="Pectinesterase" evidence="7">
    <location>
        <begin position="26"/>
        <end position="532"/>
    </location>
</feature>
<dbReference type="FunFam" id="2.160.20.10:FF:000001">
    <property type="entry name" value="Pectinesterase"/>
    <property type="match status" value="1"/>
</dbReference>
<dbReference type="GO" id="GO:0004857">
    <property type="term" value="F:enzyme inhibitor activity"/>
    <property type="evidence" value="ECO:0007669"/>
    <property type="project" value="InterPro"/>
</dbReference>
<dbReference type="Proteomes" id="UP000594263">
    <property type="component" value="Unplaced"/>
</dbReference>
<dbReference type="InterPro" id="IPR035513">
    <property type="entry name" value="Invertase/methylesterase_inhib"/>
</dbReference>
<dbReference type="InterPro" id="IPR011050">
    <property type="entry name" value="Pectin_lyase_fold/virulence"/>
</dbReference>
<evidence type="ECO:0000256" key="8">
    <source>
        <dbReference type="SAM" id="MobiDB-lite"/>
    </source>
</evidence>
<dbReference type="Gene3D" id="1.20.140.40">
    <property type="entry name" value="Invertase/pectin methylesterase inhibitor family protein"/>
    <property type="match status" value="1"/>
</dbReference>
<feature type="signal peptide" evidence="7">
    <location>
        <begin position="1"/>
        <end position="25"/>
    </location>
</feature>
<comment type="pathway">
    <text evidence="1 7">Glycan metabolism; pectin degradation; 2-dehydro-3-deoxy-D-gluconate from pectin: step 1/5.</text>
</comment>
<organism evidence="10 11">
    <name type="scientific">Kalanchoe fedtschenkoi</name>
    <name type="common">Lavender scallops</name>
    <name type="synonym">South American air plant</name>
    <dbReference type="NCBI Taxonomy" id="63787"/>
    <lineage>
        <taxon>Eukaryota</taxon>
        <taxon>Viridiplantae</taxon>
        <taxon>Streptophyta</taxon>
        <taxon>Embryophyta</taxon>
        <taxon>Tracheophyta</taxon>
        <taxon>Spermatophyta</taxon>
        <taxon>Magnoliopsida</taxon>
        <taxon>eudicotyledons</taxon>
        <taxon>Gunneridae</taxon>
        <taxon>Pentapetalae</taxon>
        <taxon>Saxifragales</taxon>
        <taxon>Crassulaceae</taxon>
        <taxon>Kalanchoe</taxon>
    </lineage>
</organism>
<name>A0A7N0UNQ6_KALFE</name>
<evidence type="ECO:0000256" key="6">
    <source>
        <dbReference type="PROSITE-ProRule" id="PRU10040"/>
    </source>
</evidence>
<dbReference type="InterPro" id="IPR000070">
    <property type="entry name" value="Pectinesterase_cat"/>
</dbReference>
<dbReference type="Pfam" id="PF04043">
    <property type="entry name" value="PMEI"/>
    <property type="match status" value="1"/>
</dbReference>
<dbReference type="GO" id="GO:0042545">
    <property type="term" value="P:cell wall modification"/>
    <property type="evidence" value="ECO:0007669"/>
    <property type="project" value="UniProtKB-UniRule"/>
</dbReference>
<dbReference type="UniPathway" id="UPA00545">
    <property type="reaction ID" value="UER00823"/>
</dbReference>
<dbReference type="NCBIfam" id="TIGR01614">
    <property type="entry name" value="PME_inhib"/>
    <property type="match status" value="1"/>
</dbReference>
<keyword evidence="4 7" id="KW-0378">Hydrolase</keyword>
<dbReference type="GO" id="GO:0030599">
    <property type="term" value="F:pectinesterase activity"/>
    <property type="evidence" value="ECO:0007669"/>
    <property type="project" value="UniProtKB-UniRule"/>
</dbReference>
<accession>A0A7N0UNQ6</accession>
<dbReference type="CDD" id="cd15798">
    <property type="entry name" value="PMEI-like_3"/>
    <property type="match status" value="1"/>
</dbReference>
<keyword evidence="5 7" id="KW-0063">Aspartyl esterase</keyword>
<feature type="region of interest" description="Disordered" evidence="8">
    <location>
        <begin position="188"/>
        <end position="210"/>
    </location>
</feature>
<dbReference type="PROSITE" id="PS00503">
    <property type="entry name" value="PECTINESTERASE_2"/>
    <property type="match status" value="1"/>
</dbReference>
<evidence type="ECO:0000256" key="7">
    <source>
        <dbReference type="RuleBase" id="RU000589"/>
    </source>
</evidence>
<dbReference type="InterPro" id="IPR012334">
    <property type="entry name" value="Pectin_lyas_fold"/>
</dbReference>
<evidence type="ECO:0000313" key="11">
    <source>
        <dbReference type="Proteomes" id="UP000594263"/>
    </source>
</evidence>
<comment type="catalytic activity">
    <reaction evidence="7">
        <text>[(1-&gt;4)-alpha-D-galacturonosyl methyl ester](n) + n H2O = [(1-&gt;4)-alpha-D-galacturonosyl](n) + n methanol + n H(+)</text>
        <dbReference type="Rhea" id="RHEA:22380"/>
        <dbReference type="Rhea" id="RHEA-COMP:14570"/>
        <dbReference type="Rhea" id="RHEA-COMP:14573"/>
        <dbReference type="ChEBI" id="CHEBI:15377"/>
        <dbReference type="ChEBI" id="CHEBI:15378"/>
        <dbReference type="ChEBI" id="CHEBI:17790"/>
        <dbReference type="ChEBI" id="CHEBI:140522"/>
        <dbReference type="ChEBI" id="CHEBI:140523"/>
        <dbReference type="EC" id="3.1.1.11"/>
    </reaction>
</comment>
<dbReference type="Pfam" id="PF01095">
    <property type="entry name" value="Pectinesterase"/>
    <property type="match status" value="1"/>
</dbReference>
<reference evidence="10" key="1">
    <citation type="submission" date="2021-01" db="UniProtKB">
        <authorList>
            <consortium name="EnsemblPlants"/>
        </authorList>
    </citation>
    <scope>IDENTIFICATION</scope>
</reference>
<dbReference type="Gene3D" id="2.160.20.10">
    <property type="entry name" value="Single-stranded right-handed beta-helix, Pectin lyase-like"/>
    <property type="match status" value="1"/>
</dbReference>
<comment type="similarity">
    <text evidence="3">In the C-terminal section; belongs to the pectinesterase family.</text>
</comment>
<dbReference type="SUPFAM" id="SSF51126">
    <property type="entry name" value="Pectin lyase-like"/>
    <property type="match status" value="1"/>
</dbReference>
<feature type="active site" evidence="6">
    <location>
        <position position="366"/>
    </location>
</feature>
<evidence type="ECO:0000256" key="4">
    <source>
        <dbReference type="ARBA" id="ARBA00022801"/>
    </source>
</evidence>